<evidence type="ECO:0000256" key="7">
    <source>
        <dbReference type="ARBA" id="ARBA00022837"/>
    </source>
</evidence>
<evidence type="ECO:0000313" key="15">
    <source>
        <dbReference type="Proteomes" id="UP001628179"/>
    </source>
</evidence>
<dbReference type="Pfam" id="PF00128">
    <property type="entry name" value="Alpha-amylase"/>
    <property type="match status" value="1"/>
</dbReference>
<dbReference type="PIRSF" id="PIRSF001024">
    <property type="entry name" value="Alph-amyl_fung"/>
    <property type="match status" value="1"/>
</dbReference>
<feature type="chain" id="PRO_5046179523" description="alpha-amylase" evidence="12">
    <location>
        <begin position="23"/>
        <end position="531"/>
    </location>
</feature>
<evidence type="ECO:0000256" key="2">
    <source>
        <dbReference type="ARBA" id="ARBA00001913"/>
    </source>
</evidence>
<dbReference type="Proteomes" id="UP001628179">
    <property type="component" value="Unassembled WGS sequence"/>
</dbReference>
<gene>
    <name evidence="14" type="ORF">MFIFM68171_08492</name>
</gene>
<keyword evidence="15" id="KW-1185">Reference proteome</keyword>
<evidence type="ECO:0000256" key="4">
    <source>
        <dbReference type="ARBA" id="ARBA00012595"/>
    </source>
</evidence>
<feature type="domain" description="Glycosyl hydrolase family 13 catalytic" evidence="13">
    <location>
        <begin position="35"/>
        <end position="392"/>
    </location>
</feature>
<keyword evidence="5" id="KW-0479">Metal-binding</keyword>
<sequence length="531" mass="58566">MRSSIINVTAAAALAFSGLSFAADTAEWKSRSIYQVMIDRYARTDGSTTAECEMHLFCGGTWKGLRNKLDYIQDMGFTAVQISPIVKNIDDHTAVGDAYHGYWSLDNYALNDRFGTKDEFKDLVAELHKRDILLMVDVVVNNMVQAFDNVVPPKIDYSKFNPFDDEKYFHPYCNVTQWENSTAYQNCWLYPYGVVLADLKTESPAVVEELSKWVKDLVANYSIDGLRIDAAKHVNDEFLPAFVEAAGVFAFGEVLSGLTEDMCRYQTLGLLPGMPNYLEYYPLNEAFNGGSLVDVAKMHNEAATGCNDTALLGSFIENHDMPRFANRNDDLALAKNAMTYILLNDGIPTVYQGQEQHFDGNHTPFNREPLWSSGYDKKAPLYVLASSLNKVRNNAIKLSPEYLLTPSETLWADVNHLCLKKGPYGSQVVWCINNKSSNGDSYEVSIGGFQPNDKVIEVLGCRSNTADAAGNVTMYMGQGEPKVYVPADALEGTDICSETTKDAPSNGATTLGVTGRLLTAVAVGWAAVLVA</sequence>
<evidence type="ECO:0000256" key="5">
    <source>
        <dbReference type="ARBA" id="ARBA00022723"/>
    </source>
</evidence>
<evidence type="ECO:0000256" key="9">
    <source>
        <dbReference type="ARBA" id="ARBA00023180"/>
    </source>
</evidence>
<dbReference type="PANTHER" id="PTHR10357:SF208">
    <property type="entry name" value="ALPHA-AMYLASE"/>
    <property type="match status" value="1"/>
</dbReference>
<evidence type="ECO:0000256" key="10">
    <source>
        <dbReference type="ARBA" id="ARBA00023277"/>
    </source>
</evidence>
<keyword evidence="10" id="KW-0119">Carbohydrate metabolism</keyword>
<dbReference type="EC" id="3.2.1.1" evidence="4"/>
<dbReference type="PANTHER" id="PTHR10357">
    <property type="entry name" value="ALPHA-AMYLASE FAMILY MEMBER"/>
    <property type="match status" value="1"/>
</dbReference>
<reference evidence="14 15" key="1">
    <citation type="submission" date="2024-09" db="EMBL/GenBank/DDBJ databases">
        <title>Itraconazole resistance in Madurella fahalii resulting from another homologue of gene encoding cytochrome P450 14-alpha sterol demethylase (CYP51).</title>
        <authorList>
            <person name="Yoshioka I."/>
            <person name="Fahal A.H."/>
            <person name="Kaneko S."/>
            <person name="Yaguchi T."/>
        </authorList>
    </citation>
    <scope>NUCLEOTIDE SEQUENCE [LARGE SCALE GENOMIC DNA]</scope>
    <source>
        <strain evidence="14 15">IFM 68171</strain>
    </source>
</reference>
<comment type="caution">
    <text evidence="14">The sequence shown here is derived from an EMBL/GenBank/DDBJ whole genome shotgun (WGS) entry which is preliminary data.</text>
</comment>
<dbReference type="RefSeq" id="XP_070920013.1">
    <property type="nucleotide sequence ID" value="XM_071063912.1"/>
</dbReference>
<keyword evidence="12" id="KW-0732">Signal</keyword>
<dbReference type="CDD" id="cd11319">
    <property type="entry name" value="AmyAc_euk_AmyA"/>
    <property type="match status" value="1"/>
</dbReference>
<feature type="signal peptide" evidence="12">
    <location>
        <begin position="1"/>
        <end position="22"/>
    </location>
</feature>
<dbReference type="Pfam" id="PF09260">
    <property type="entry name" value="A_amylase_dom_C"/>
    <property type="match status" value="1"/>
</dbReference>
<dbReference type="SUPFAM" id="SSF51445">
    <property type="entry name" value="(Trans)glycosidases"/>
    <property type="match status" value="1"/>
</dbReference>
<dbReference type="SMART" id="SM00642">
    <property type="entry name" value="Aamy"/>
    <property type="match status" value="1"/>
</dbReference>
<dbReference type="InterPro" id="IPR013780">
    <property type="entry name" value="Glyco_hydro_b"/>
</dbReference>
<evidence type="ECO:0000256" key="3">
    <source>
        <dbReference type="ARBA" id="ARBA00008061"/>
    </source>
</evidence>
<comment type="cofactor">
    <cofactor evidence="2">
        <name>Ca(2+)</name>
        <dbReference type="ChEBI" id="CHEBI:29108"/>
    </cofactor>
</comment>
<name>A0ABQ0GKL0_9PEZI</name>
<organism evidence="14 15">
    <name type="scientific">Madurella fahalii</name>
    <dbReference type="NCBI Taxonomy" id="1157608"/>
    <lineage>
        <taxon>Eukaryota</taxon>
        <taxon>Fungi</taxon>
        <taxon>Dikarya</taxon>
        <taxon>Ascomycota</taxon>
        <taxon>Pezizomycotina</taxon>
        <taxon>Sordariomycetes</taxon>
        <taxon>Sordariomycetidae</taxon>
        <taxon>Sordariales</taxon>
        <taxon>Sordariales incertae sedis</taxon>
        <taxon>Madurella</taxon>
    </lineage>
</organism>
<keyword evidence="11" id="KW-0326">Glycosidase</keyword>
<dbReference type="GeneID" id="98179235"/>
<evidence type="ECO:0000259" key="13">
    <source>
        <dbReference type="SMART" id="SM00642"/>
    </source>
</evidence>
<dbReference type="SUPFAM" id="SSF51011">
    <property type="entry name" value="Glycosyl hydrolase domain"/>
    <property type="match status" value="1"/>
</dbReference>
<keyword evidence="6" id="KW-0378">Hydrolase</keyword>
<dbReference type="Gene3D" id="2.60.40.1180">
    <property type="entry name" value="Golgi alpha-mannosidase II"/>
    <property type="match status" value="1"/>
</dbReference>
<keyword evidence="7" id="KW-0106">Calcium</keyword>
<evidence type="ECO:0000256" key="11">
    <source>
        <dbReference type="ARBA" id="ARBA00023295"/>
    </source>
</evidence>
<comment type="similarity">
    <text evidence="3">Belongs to the glycosyl hydrolase 13 family.</text>
</comment>
<comment type="catalytic activity">
    <reaction evidence="1">
        <text>Endohydrolysis of (1-&gt;4)-alpha-D-glucosidic linkages in polysaccharides containing three or more (1-&gt;4)-alpha-linked D-glucose units.</text>
        <dbReference type="EC" id="3.2.1.1"/>
    </reaction>
</comment>
<evidence type="ECO:0000313" key="14">
    <source>
        <dbReference type="EMBL" id="GAB1318282.1"/>
    </source>
</evidence>
<protein>
    <recommendedName>
        <fullName evidence="4">alpha-amylase</fullName>
        <ecNumber evidence="4">3.2.1.1</ecNumber>
    </recommendedName>
</protein>
<dbReference type="InterPro" id="IPR017853">
    <property type="entry name" value="GH"/>
</dbReference>
<keyword evidence="9" id="KW-0325">Glycoprotein</keyword>
<evidence type="ECO:0000256" key="12">
    <source>
        <dbReference type="SAM" id="SignalP"/>
    </source>
</evidence>
<dbReference type="Gene3D" id="3.20.20.80">
    <property type="entry name" value="Glycosidases"/>
    <property type="match status" value="1"/>
</dbReference>
<evidence type="ECO:0000256" key="8">
    <source>
        <dbReference type="ARBA" id="ARBA00023157"/>
    </source>
</evidence>
<dbReference type="EMBL" id="BAAFSV010000004">
    <property type="protein sequence ID" value="GAB1318282.1"/>
    <property type="molecule type" value="Genomic_DNA"/>
</dbReference>
<evidence type="ECO:0000256" key="6">
    <source>
        <dbReference type="ARBA" id="ARBA00022801"/>
    </source>
</evidence>
<dbReference type="InterPro" id="IPR015340">
    <property type="entry name" value="A_amylase_C_dom"/>
</dbReference>
<evidence type="ECO:0000256" key="1">
    <source>
        <dbReference type="ARBA" id="ARBA00000548"/>
    </source>
</evidence>
<dbReference type="InterPro" id="IPR013777">
    <property type="entry name" value="A-amylase-like"/>
</dbReference>
<accession>A0ABQ0GKL0</accession>
<dbReference type="InterPro" id="IPR006047">
    <property type="entry name" value="GH13_cat_dom"/>
</dbReference>
<keyword evidence="8" id="KW-1015">Disulfide bond</keyword>
<proteinExistence type="inferred from homology"/>